<sequence length="50" mass="5418">MEPLILGCRHLAFAYFVSKDLSPTVPSWLLDPIGPGTGSIFGAPLNPHRK</sequence>
<accession>A0AAV1STZ5</accession>
<dbReference type="Proteomes" id="UP001314170">
    <property type="component" value="Unassembled WGS sequence"/>
</dbReference>
<comment type="caution">
    <text evidence="1">The sequence shown here is derived from an EMBL/GenBank/DDBJ whole genome shotgun (WGS) entry which is preliminary data.</text>
</comment>
<dbReference type="EMBL" id="CAWUPB010001197">
    <property type="protein sequence ID" value="CAK7356258.1"/>
    <property type="molecule type" value="Genomic_DNA"/>
</dbReference>
<reference evidence="1 2" key="1">
    <citation type="submission" date="2024-01" db="EMBL/GenBank/DDBJ databases">
        <authorList>
            <person name="Waweru B."/>
        </authorList>
    </citation>
    <scope>NUCLEOTIDE SEQUENCE [LARGE SCALE GENOMIC DNA]</scope>
</reference>
<gene>
    <name evidence="1" type="ORF">DCAF_LOCUS26529</name>
</gene>
<evidence type="ECO:0000313" key="1">
    <source>
        <dbReference type="EMBL" id="CAK7356258.1"/>
    </source>
</evidence>
<proteinExistence type="predicted"/>
<organism evidence="1 2">
    <name type="scientific">Dovyalis caffra</name>
    <dbReference type="NCBI Taxonomy" id="77055"/>
    <lineage>
        <taxon>Eukaryota</taxon>
        <taxon>Viridiplantae</taxon>
        <taxon>Streptophyta</taxon>
        <taxon>Embryophyta</taxon>
        <taxon>Tracheophyta</taxon>
        <taxon>Spermatophyta</taxon>
        <taxon>Magnoliopsida</taxon>
        <taxon>eudicotyledons</taxon>
        <taxon>Gunneridae</taxon>
        <taxon>Pentapetalae</taxon>
        <taxon>rosids</taxon>
        <taxon>fabids</taxon>
        <taxon>Malpighiales</taxon>
        <taxon>Salicaceae</taxon>
        <taxon>Flacourtieae</taxon>
        <taxon>Dovyalis</taxon>
    </lineage>
</organism>
<protein>
    <submittedName>
        <fullName evidence="1">Uncharacterized protein</fullName>
    </submittedName>
</protein>
<name>A0AAV1STZ5_9ROSI</name>
<keyword evidence="2" id="KW-1185">Reference proteome</keyword>
<dbReference type="AlphaFoldDB" id="A0AAV1STZ5"/>
<evidence type="ECO:0000313" key="2">
    <source>
        <dbReference type="Proteomes" id="UP001314170"/>
    </source>
</evidence>